<name>A0AAV8W8T4_9CUCU</name>
<protein>
    <submittedName>
        <fullName evidence="3">Uncharacterized protein</fullName>
    </submittedName>
</protein>
<organism evidence="3 4">
    <name type="scientific">Exocentrus adspersus</name>
    <dbReference type="NCBI Taxonomy" id="1586481"/>
    <lineage>
        <taxon>Eukaryota</taxon>
        <taxon>Metazoa</taxon>
        <taxon>Ecdysozoa</taxon>
        <taxon>Arthropoda</taxon>
        <taxon>Hexapoda</taxon>
        <taxon>Insecta</taxon>
        <taxon>Pterygota</taxon>
        <taxon>Neoptera</taxon>
        <taxon>Endopterygota</taxon>
        <taxon>Coleoptera</taxon>
        <taxon>Polyphaga</taxon>
        <taxon>Cucujiformia</taxon>
        <taxon>Chrysomeloidea</taxon>
        <taxon>Cerambycidae</taxon>
        <taxon>Lamiinae</taxon>
        <taxon>Acanthocinini</taxon>
        <taxon>Exocentrus</taxon>
    </lineage>
</organism>
<dbReference type="EMBL" id="JANEYG010000007">
    <property type="protein sequence ID" value="KAJ8922286.1"/>
    <property type="molecule type" value="Genomic_DNA"/>
</dbReference>
<feature type="chain" id="PRO_5043832641" evidence="2">
    <location>
        <begin position="28"/>
        <end position="94"/>
    </location>
</feature>
<keyword evidence="1" id="KW-1133">Transmembrane helix</keyword>
<evidence type="ECO:0000256" key="2">
    <source>
        <dbReference type="SAM" id="SignalP"/>
    </source>
</evidence>
<feature type="signal peptide" evidence="2">
    <location>
        <begin position="1"/>
        <end position="27"/>
    </location>
</feature>
<evidence type="ECO:0000313" key="4">
    <source>
        <dbReference type="Proteomes" id="UP001159042"/>
    </source>
</evidence>
<sequence>MKLFKSGFFYLTILAVLVALFTEEVEGRRKILRGRRTITRTYFRQSALPAWAIVILVAIGEIIIGGIIYVVMRKLIIEPPLTGSYSVAATTEEP</sequence>
<evidence type="ECO:0000256" key="1">
    <source>
        <dbReference type="SAM" id="Phobius"/>
    </source>
</evidence>
<keyword evidence="1" id="KW-0472">Membrane</keyword>
<reference evidence="3 4" key="1">
    <citation type="journal article" date="2023" name="Insect Mol. Biol.">
        <title>Genome sequencing provides insights into the evolution of gene families encoding plant cell wall-degrading enzymes in longhorned beetles.</title>
        <authorList>
            <person name="Shin N.R."/>
            <person name="Okamura Y."/>
            <person name="Kirsch R."/>
            <person name="Pauchet Y."/>
        </authorList>
    </citation>
    <scope>NUCLEOTIDE SEQUENCE [LARGE SCALE GENOMIC DNA]</scope>
    <source>
        <strain evidence="3">EAD_L_NR</strain>
    </source>
</reference>
<dbReference type="AlphaFoldDB" id="A0AAV8W8T4"/>
<keyword evidence="2" id="KW-0732">Signal</keyword>
<dbReference type="Proteomes" id="UP001159042">
    <property type="component" value="Unassembled WGS sequence"/>
</dbReference>
<comment type="caution">
    <text evidence="3">The sequence shown here is derived from an EMBL/GenBank/DDBJ whole genome shotgun (WGS) entry which is preliminary data.</text>
</comment>
<evidence type="ECO:0000313" key="3">
    <source>
        <dbReference type="EMBL" id="KAJ8922286.1"/>
    </source>
</evidence>
<feature type="transmembrane region" description="Helical" evidence="1">
    <location>
        <begin position="51"/>
        <end position="72"/>
    </location>
</feature>
<accession>A0AAV8W8T4</accession>
<keyword evidence="4" id="KW-1185">Reference proteome</keyword>
<gene>
    <name evidence="3" type="ORF">NQ315_004225</name>
</gene>
<proteinExistence type="predicted"/>
<keyword evidence="1" id="KW-0812">Transmembrane</keyword>